<name>A0ABS9LDP3_9MICC</name>
<keyword evidence="2" id="KW-1185">Reference proteome</keyword>
<evidence type="ECO:0000313" key="2">
    <source>
        <dbReference type="Proteomes" id="UP001165368"/>
    </source>
</evidence>
<evidence type="ECO:0000313" key="1">
    <source>
        <dbReference type="EMBL" id="MCG2624803.1"/>
    </source>
</evidence>
<comment type="caution">
    <text evidence="1">The sequence shown here is derived from an EMBL/GenBank/DDBJ whole genome shotgun (WGS) entry which is preliminary data.</text>
</comment>
<reference evidence="1" key="1">
    <citation type="submission" date="2022-01" db="EMBL/GenBank/DDBJ databases">
        <authorList>
            <person name="Jo J.-H."/>
            <person name="Im W.-T."/>
        </authorList>
    </citation>
    <scope>NUCLEOTIDE SEQUENCE</scope>
    <source>
        <strain evidence="1">I2-34</strain>
    </source>
</reference>
<gene>
    <name evidence="1" type="ORF">LVY72_23215</name>
</gene>
<protein>
    <recommendedName>
        <fullName evidence="3">DUF1918 domain-containing protein</fullName>
    </recommendedName>
</protein>
<dbReference type="RefSeq" id="WP_237827204.1">
    <property type="nucleotide sequence ID" value="NZ_JAKLTQ010000032.1"/>
</dbReference>
<dbReference type="EMBL" id="JAKLTQ010000032">
    <property type="protein sequence ID" value="MCG2624803.1"/>
    <property type="molecule type" value="Genomic_DNA"/>
</dbReference>
<proteinExistence type="predicted"/>
<dbReference type="Proteomes" id="UP001165368">
    <property type="component" value="Unassembled WGS sequence"/>
</dbReference>
<accession>A0ABS9LDP3</accession>
<evidence type="ECO:0008006" key="3">
    <source>
        <dbReference type="Google" id="ProtNLM"/>
    </source>
</evidence>
<sequence length="68" mass="7852">MTKHDHPVSRDAAVLRAGDKVTFINRGGHRRHGTVDEAAHWLNIIWIRDARTGERNLFSTDENEIHPR</sequence>
<organism evidence="1 2">
    <name type="scientific">Arthrobacter hankyongi</name>
    <dbReference type="NCBI Taxonomy" id="2904801"/>
    <lineage>
        <taxon>Bacteria</taxon>
        <taxon>Bacillati</taxon>
        <taxon>Actinomycetota</taxon>
        <taxon>Actinomycetes</taxon>
        <taxon>Micrococcales</taxon>
        <taxon>Micrococcaceae</taxon>
        <taxon>Arthrobacter</taxon>
    </lineage>
</organism>